<sequence length="196" mass="22363">MGAEYLRQFKPFVKEAFQQILRVGKYLCCIHVTNTYLCTFTYALGPSMLPTINLTGTLLLAERVSTLLGKAGPGDVVLVRSPENPRKFITKRIIAKEGDTVTYLVNPKEGDQENSLIVPKGHIWIEGDNKYNSSDSRNFGSVPYGVLQGKLFWKVEYEWKCYSTEVELDPSEVMHHEYGLVNKKWKESLIFYSKVN</sequence>
<comment type="caution">
    <text evidence="11">The sequence shown here is derived from an EMBL/GenBank/DDBJ whole genome shotgun (WGS) entry which is preliminary data.</text>
</comment>
<dbReference type="Pfam" id="PF10502">
    <property type="entry name" value="Peptidase_S26"/>
    <property type="match status" value="2"/>
</dbReference>
<dbReference type="Gene3D" id="2.10.109.10">
    <property type="entry name" value="Umud Fragment, subunit A"/>
    <property type="match status" value="1"/>
</dbReference>
<feature type="domain" description="Peptidase S26" evidence="10">
    <location>
        <begin position="113"/>
        <end position="152"/>
    </location>
</feature>
<keyword evidence="4" id="KW-0496">Mitochondrion</keyword>
<dbReference type="PANTHER" id="PTHR12383:SF30">
    <property type="entry name" value="MITOCHONDRIAL INNER MEMBRANE PROTEASE SUBUNIT 1-LIKE"/>
    <property type="match status" value="1"/>
</dbReference>
<reference evidence="11 12" key="1">
    <citation type="submission" date="2024-01" db="EMBL/GenBank/DDBJ databases">
        <title>The complete chloroplast genome sequence of Lithospermum erythrorhizon: insights into the phylogenetic relationship among Boraginaceae species and the maternal lineages of purple gromwells.</title>
        <authorList>
            <person name="Okada T."/>
            <person name="Watanabe K."/>
        </authorList>
    </citation>
    <scope>NUCLEOTIDE SEQUENCE [LARGE SCALE GENOMIC DNA]</scope>
</reference>
<dbReference type="PROSITE" id="PS00761">
    <property type="entry name" value="SPASE_I_3"/>
    <property type="match status" value="1"/>
</dbReference>
<feature type="active site" evidence="9">
    <location>
        <position position="47"/>
    </location>
</feature>
<dbReference type="InterPro" id="IPR019533">
    <property type="entry name" value="Peptidase_S26"/>
</dbReference>
<dbReference type="GO" id="GO:0004252">
    <property type="term" value="F:serine-type endopeptidase activity"/>
    <property type="evidence" value="ECO:0007669"/>
    <property type="project" value="InterPro"/>
</dbReference>
<proteinExistence type="inferred from homology"/>
<keyword evidence="2" id="KW-0999">Mitochondrion inner membrane</keyword>
<dbReference type="InterPro" id="IPR000223">
    <property type="entry name" value="Pept_S26A_signal_pept_1"/>
</dbReference>
<evidence type="ECO:0000313" key="11">
    <source>
        <dbReference type="EMBL" id="GAA0166562.1"/>
    </source>
</evidence>
<gene>
    <name evidence="11" type="ORF">LIER_21689</name>
</gene>
<comment type="function">
    <text evidence="7">Catalyzes the removal of transit peptides required for the targeting of proteins from the mitochondrial matrix, across the inner membrane, into the inter-membrane space.</text>
</comment>
<dbReference type="Proteomes" id="UP001454036">
    <property type="component" value="Unassembled WGS sequence"/>
</dbReference>
<keyword evidence="11" id="KW-0645">Protease</keyword>
<name>A0AAV3QUA1_LITER</name>
<comment type="subunit">
    <text evidence="8">Heterodimer of 2 subunits, IMP1A/B and IMP12.</text>
</comment>
<evidence type="ECO:0000256" key="2">
    <source>
        <dbReference type="ARBA" id="ARBA00022792"/>
    </source>
</evidence>
<evidence type="ECO:0000256" key="3">
    <source>
        <dbReference type="ARBA" id="ARBA00022801"/>
    </source>
</evidence>
<accession>A0AAV3QUA1</accession>
<dbReference type="GO" id="GO:0006627">
    <property type="term" value="P:protein processing involved in protein targeting to mitochondrion"/>
    <property type="evidence" value="ECO:0007669"/>
    <property type="project" value="TreeGrafter"/>
</dbReference>
<dbReference type="InterPro" id="IPR052064">
    <property type="entry name" value="Mito_IMP1_subunit"/>
</dbReference>
<organism evidence="11 12">
    <name type="scientific">Lithospermum erythrorhizon</name>
    <name type="common">Purple gromwell</name>
    <name type="synonym">Lithospermum officinale var. erythrorhizon</name>
    <dbReference type="NCBI Taxonomy" id="34254"/>
    <lineage>
        <taxon>Eukaryota</taxon>
        <taxon>Viridiplantae</taxon>
        <taxon>Streptophyta</taxon>
        <taxon>Embryophyta</taxon>
        <taxon>Tracheophyta</taxon>
        <taxon>Spermatophyta</taxon>
        <taxon>Magnoliopsida</taxon>
        <taxon>eudicotyledons</taxon>
        <taxon>Gunneridae</taxon>
        <taxon>Pentapetalae</taxon>
        <taxon>asterids</taxon>
        <taxon>lamiids</taxon>
        <taxon>Boraginales</taxon>
        <taxon>Boraginaceae</taxon>
        <taxon>Boraginoideae</taxon>
        <taxon>Lithospermeae</taxon>
        <taxon>Lithospermum</taxon>
    </lineage>
</organism>
<protein>
    <submittedName>
        <fullName evidence="11">Protease</fullName>
    </submittedName>
</protein>
<dbReference type="FunFam" id="2.10.109.10:FF:000014">
    <property type="entry name" value="Inner membrane protease subunit 1"/>
    <property type="match status" value="1"/>
</dbReference>
<feature type="active site" evidence="9">
    <location>
        <position position="91"/>
    </location>
</feature>
<dbReference type="GO" id="GO:0042720">
    <property type="term" value="C:mitochondrial inner membrane peptidase complex"/>
    <property type="evidence" value="ECO:0007669"/>
    <property type="project" value="TreeGrafter"/>
</dbReference>
<dbReference type="PRINTS" id="PR00727">
    <property type="entry name" value="LEADERPTASE"/>
</dbReference>
<comment type="similarity">
    <text evidence="6">Belongs to the peptidase S26 family. IMP1 subfamily.</text>
</comment>
<comment type="subcellular location">
    <subcellularLocation>
        <location evidence="1">Mitochondrion inner membrane</location>
    </subcellularLocation>
</comment>
<evidence type="ECO:0000256" key="9">
    <source>
        <dbReference type="PIRSR" id="PIRSR600223-1"/>
    </source>
</evidence>
<evidence type="ECO:0000256" key="6">
    <source>
        <dbReference type="ARBA" id="ARBA00038445"/>
    </source>
</evidence>
<dbReference type="GO" id="GO:0006465">
    <property type="term" value="P:signal peptide processing"/>
    <property type="evidence" value="ECO:0007669"/>
    <property type="project" value="InterPro"/>
</dbReference>
<evidence type="ECO:0000256" key="8">
    <source>
        <dbReference type="ARBA" id="ARBA00064368"/>
    </source>
</evidence>
<keyword evidence="5" id="KW-0472">Membrane</keyword>
<keyword evidence="3" id="KW-0378">Hydrolase</keyword>
<feature type="domain" description="Peptidase S26" evidence="10">
    <location>
        <begin position="22"/>
        <end position="103"/>
    </location>
</feature>
<dbReference type="PANTHER" id="PTHR12383">
    <property type="entry name" value="PROTEASE FAMILY S26 MITOCHONDRIAL INNER MEMBRANE PROTEASE-RELATED"/>
    <property type="match status" value="1"/>
</dbReference>
<dbReference type="EMBL" id="BAABME010005769">
    <property type="protein sequence ID" value="GAA0166562.1"/>
    <property type="molecule type" value="Genomic_DNA"/>
</dbReference>
<dbReference type="CDD" id="cd06530">
    <property type="entry name" value="S26_SPase_I"/>
    <property type="match status" value="1"/>
</dbReference>
<dbReference type="InterPro" id="IPR019758">
    <property type="entry name" value="Pept_S26A_signal_pept_1_CS"/>
</dbReference>
<dbReference type="SUPFAM" id="SSF51306">
    <property type="entry name" value="LexA/Signal peptidase"/>
    <property type="match status" value="1"/>
</dbReference>
<evidence type="ECO:0000259" key="10">
    <source>
        <dbReference type="Pfam" id="PF10502"/>
    </source>
</evidence>
<evidence type="ECO:0000256" key="5">
    <source>
        <dbReference type="ARBA" id="ARBA00023136"/>
    </source>
</evidence>
<evidence type="ECO:0000313" key="12">
    <source>
        <dbReference type="Proteomes" id="UP001454036"/>
    </source>
</evidence>
<dbReference type="AlphaFoldDB" id="A0AAV3QUA1"/>
<keyword evidence="12" id="KW-1185">Reference proteome</keyword>
<dbReference type="InterPro" id="IPR036286">
    <property type="entry name" value="LexA/Signal_pep-like_sf"/>
</dbReference>
<evidence type="ECO:0000256" key="4">
    <source>
        <dbReference type="ARBA" id="ARBA00023128"/>
    </source>
</evidence>
<evidence type="ECO:0000256" key="1">
    <source>
        <dbReference type="ARBA" id="ARBA00004273"/>
    </source>
</evidence>
<evidence type="ECO:0000256" key="7">
    <source>
        <dbReference type="ARBA" id="ARBA00054895"/>
    </source>
</evidence>